<proteinExistence type="predicted"/>
<reference evidence="2 3" key="1">
    <citation type="journal article" date="2019" name="Sci. Rep.">
        <title>Orb-weaving spider Araneus ventricosus genome elucidates the spidroin gene catalogue.</title>
        <authorList>
            <person name="Kono N."/>
            <person name="Nakamura H."/>
            <person name="Ohtoshi R."/>
            <person name="Moran D.A.P."/>
            <person name="Shinohara A."/>
            <person name="Yoshida Y."/>
            <person name="Fujiwara M."/>
            <person name="Mori M."/>
            <person name="Tomita M."/>
            <person name="Arakawa K."/>
        </authorList>
    </citation>
    <scope>NUCLEOTIDE SEQUENCE [LARGE SCALE GENOMIC DNA]</scope>
</reference>
<protein>
    <submittedName>
        <fullName evidence="2">Uncharacterized protein</fullName>
    </submittedName>
</protein>
<feature type="transmembrane region" description="Helical" evidence="1">
    <location>
        <begin position="86"/>
        <end position="111"/>
    </location>
</feature>
<accession>A0A4Y2B8U4</accession>
<comment type="caution">
    <text evidence="2">The sequence shown here is derived from an EMBL/GenBank/DDBJ whole genome shotgun (WGS) entry which is preliminary data.</text>
</comment>
<evidence type="ECO:0000313" key="2">
    <source>
        <dbReference type="EMBL" id="GBL88630.1"/>
    </source>
</evidence>
<dbReference type="EMBL" id="BGPR01000061">
    <property type="protein sequence ID" value="GBL88630.1"/>
    <property type="molecule type" value="Genomic_DNA"/>
</dbReference>
<evidence type="ECO:0000313" key="3">
    <source>
        <dbReference type="Proteomes" id="UP000499080"/>
    </source>
</evidence>
<name>A0A4Y2B8U4_ARAVE</name>
<keyword evidence="1" id="KW-1133">Transmembrane helix</keyword>
<dbReference type="AlphaFoldDB" id="A0A4Y2B8U4"/>
<sequence>MFRKELLTPQRIDHIPDSKEGCHFTFHRLSAKAIPRKPFRKPLPQGSHRKAFYELLHRQGLYDKSEKAFPHKPFWKQFRKNRRRKAFYEPPAPSCVAPFGIVVIAFAFQLYEREFYPRLGGM</sequence>
<keyword evidence="1" id="KW-0472">Membrane</keyword>
<keyword evidence="3" id="KW-1185">Reference proteome</keyword>
<gene>
    <name evidence="2" type="ORF">AVEN_195627_1</name>
</gene>
<dbReference type="Proteomes" id="UP000499080">
    <property type="component" value="Unassembled WGS sequence"/>
</dbReference>
<keyword evidence="1" id="KW-0812">Transmembrane</keyword>
<evidence type="ECO:0000256" key="1">
    <source>
        <dbReference type="SAM" id="Phobius"/>
    </source>
</evidence>
<organism evidence="2 3">
    <name type="scientific">Araneus ventricosus</name>
    <name type="common">Orbweaver spider</name>
    <name type="synonym">Epeira ventricosa</name>
    <dbReference type="NCBI Taxonomy" id="182803"/>
    <lineage>
        <taxon>Eukaryota</taxon>
        <taxon>Metazoa</taxon>
        <taxon>Ecdysozoa</taxon>
        <taxon>Arthropoda</taxon>
        <taxon>Chelicerata</taxon>
        <taxon>Arachnida</taxon>
        <taxon>Araneae</taxon>
        <taxon>Araneomorphae</taxon>
        <taxon>Entelegynae</taxon>
        <taxon>Araneoidea</taxon>
        <taxon>Araneidae</taxon>
        <taxon>Araneus</taxon>
    </lineage>
</organism>